<protein>
    <submittedName>
        <fullName evidence="1">Uncharacterized protein</fullName>
    </submittedName>
</protein>
<organism evidence="1 2">
    <name type="scientific">Stenotrophomonas maltophilia</name>
    <name type="common">Pseudomonas maltophilia</name>
    <name type="synonym">Xanthomonas maltophilia</name>
    <dbReference type="NCBI Taxonomy" id="40324"/>
    <lineage>
        <taxon>Bacteria</taxon>
        <taxon>Pseudomonadati</taxon>
        <taxon>Pseudomonadota</taxon>
        <taxon>Gammaproteobacteria</taxon>
        <taxon>Lysobacterales</taxon>
        <taxon>Lysobacteraceae</taxon>
        <taxon>Stenotrophomonas</taxon>
        <taxon>Stenotrophomonas maltophilia group</taxon>
    </lineage>
</organism>
<evidence type="ECO:0000313" key="2">
    <source>
        <dbReference type="Proteomes" id="UP000249614"/>
    </source>
</evidence>
<accession>A0A2W6ICQ6</accession>
<gene>
    <name evidence="1" type="ORF">A7X83_06090</name>
</gene>
<dbReference type="Proteomes" id="UP000249614">
    <property type="component" value="Unassembled WGS sequence"/>
</dbReference>
<reference evidence="1 2" key="1">
    <citation type="submission" date="2016-05" db="EMBL/GenBank/DDBJ databases">
        <authorList>
            <person name="Lavstsen T."/>
            <person name="Jespersen J.S."/>
        </authorList>
    </citation>
    <scope>NUCLEOTIDE SEQUENCE [LARGE SCALE GENOMIC DNA]</scope>
    <source>
        <strain evidence="1 2">SM-5815</strain>
    </source>
</reference>
<proteinExistence type="predicted"/>
<name>A0A2W6ICQ6_STEMA</name>
<sequence length="124" mass="13951">MDSLYVVVLQCHNQGACAITIHDIGTNAGVCKQVAQMMDMALRCFQEWELGADIGVIAQPWAVGIRPIRKCFAELRQGQELSVVGEEGHYSHLSVKSQKVTSPVIRHRRPRFLFPMPVTPNWYS</sequence>
<comment type="caution">
    <text evidence="1">The sequence shown here is derived from an EMBL/GenBank/DDBJ whole genome shotgun (WGS) entry which is preliminary data.</text>
</comment>
<evidence type="ECO:0000313" key="1">
    <source>
        <dbReference type="EMBL" id="PZS93361.1"/>
    </source>
</evidence>
<dbReference type="AlphaFoldDB" id="A0A2W6ICQ6"/>
<dbReference type="EMBL" id="LXXM01000124">
    <property type="protein sequence ID" value="PZS93361.1"/>
    <property type="molecule type" value="Genomic_DNA"/>
</dbReference>